<name>A0AC55CTJ8_ECHTE</name>
<reference evidence="2" key="1">
    <citation type="submission" date="2025-08" db="UniProtKB">
        <authorList>
            <consortium name="RefSeq"/>
        </authorList>
    </citation>
    <scope>IDENTIFICATION</scope>
</reference>
<proteinExistence type="predicted"/>
<protein>
    <submittedName>
        <fullName evidence="2">Nucleoplasmin-2</fullName>
    </submittedName>
</protein>
<evidence type="ECO:0000313" key="2">
    <source>
        <dbReference type="RefSeq" id="XP_045142823.1"/>
    </source>
</evidence>
<dbReference type="Proteomes" id="UP000694863">
    <property type="component" value="Unplaced"/>
</dbReference>
<sequence length="248" mass="27534">MIESTQAAEGQRKTLVRALPSAPSSAPRSMFRWSTSSGSEKGTSILWGCELNQGMPTWTFRPQIEGKHDCRLLLTAICLGEKANKEMNLVEIIPPVNQIKKIKPVTIASLHISILPMVSFVGLEFTPPVTFQLRAGSGPVLLSGQEYYDTPDLSLGDEEEEGEEEDSSGDEEDDDDDEEEEEKETLFSDEEETPVKQSKRPAPQRQMSAAKRKKLEKEEEATRSSAKDKSPLRKAKLTPKAKKAVSKK</sequence>
<organism evidence="1 2">
    <name type="scientific">Echinops telfairi</name>
    <name type="common">Lesser hedgehog tenrec</name>
    <dbReference type="NCBI Taxonomy" id="9371"/>
    <lineage>
        <taxon>Eukaryota</taxon>
        <taxon>Metazoa</taxon>
        <taxon>Chordata</taxon>
        <taxon>Craniata</taxon>
        <taxon>Vertebrata</taxon>
        <taxon>Euteleostomi</taxon>
        <taxon>Mammalia</taxon>
        <taxon>Eutheria</taxon>
        <taxon>Afrotheria</taxon>
        <taxon>Tenrecidae</taxon>
        <taxon>Tenrecinae</taxon>
        <taxon>Echinops</taxon>
    </lineage>
</organism>
<evidence type="ECO:0000313" key="1">
    <source>
        <dbReference type="Proteomes" id="UP000694863"/>
    </source>
</evidence>
<dbReference type="RefSeq" id="XP_045142823.1">
    <property type="nucleotide sequence ID" value="XM_045286888.1"/>
</dbReference>
<gene>
    <name evidence="2" type="primary">NPM2</name>
</gene>
<accession>A0AC55CTJ8</accession>
<keyword evidence="1" id="KW-1185">Reference proteome</keyword>